<dbReference type="InterPro" id="IPR001910">
    <property type="entry name" value="Inosine/uridine_hydrolase_dom"/>
</dbReference>
<dbReference type="OrthoDB" id="5783963at2759"/>
<dbReference type="AlphaFoldDB" id="A0A6A7AKC4"/>
<comment type="similarity">
    <text evidence="1">Belongs to the IUNH family.</text>
</comment>
<keyword evidence="6" id="KW-1185">Reference proteome</keyword>
<evidence type="ECO:0000313" key="6">
    <source>
        <dbReference type="Proteomes" id="UP000799424"/>
    </source>
</evidence>
<dbReference type="Gene3D" id="3.90.245.10">
    <property type="entry name" value="Ribonucleoside hydrolase-like"/>
    <property type="match status" value="1"/>
</dbReference>
<evidence type="ECO:0000256" key="3">
    <source>
        <dbReference type="ARBA" id="ARBA00023295"/>
    </source>
</evidence>
<dbReference type="GO" id="GO:0008477">
    <property type="term" value="F:purine nucleosidase activity"/>
    <property type="evidence" value="ECO:0007669"/>
    <property type="project" value="TreeGrafter"/>
</dbReference>
<evidence type="ECO:0000259" key="4">
    <source>
        <dbReference type="Pfam" id="PF01156"/>
    </source>
</evidence>
<name>A0A6A7AKC4_9PLEO</name>
<sequence length="445" mass="49061">MAPNKIIIDTDPGVDDVLAMLLALSAKPEELEILMLSLTFGNVEVQNCLRNVVTLFHYIEKERAWRIENGRPAGFETLDARKPIVAVGADEPLAEHMMVADFFHGVDGLGGIHHSHPHLSPEETWKSLFLPTPENMSEEEVAALHAVKDKHRLFTPSLKPAHEVMLEILAENEPDTVTIVAVGPLTNLAIAAAQDPETFLRVKEVVVMGGAVDAPGNSGLRLLNLRNQMTPGAEFNTYADSVASARVFALTCPNPRMTMPPVLKGHVKEQLPPYPEKLSKQLKLKLFPLDITEPHLLPAKLFEKYTTSPPIAGSPLAEWSTLFLTSTFQKNLSLNPQQDPTKLGLQLHDPLTIWWALSFEDAGWQFKTEDLRVETSGQWTRGCIVADRRGRPVSEGASELDDEVVGDAGGWRDSRRGNSVSWCTRSPGVDKFAGVLLERVFGALE</sequence>
<dbReference type="Pfam" id="PF01156">
    <property type="entry name" value="IU_nuc_hydro"/>
    <property type="match status" value="1"/>
</dbReference>
<dbReference type="InterPro" id="IPR023186">
    <property type="entry name" value="IUNH"/>
</dbReference>
<dbReference type="GO" id="GO:0005829">
    <property type="term" value="C:cytosol"/>
    <property type="evidence" value="ECO:0007669"/>
    <property type="project" value="TreeGrafter"/>
</dbReference>
<reference evidence="5" key="1">
    <citation type="journal article" date="2020" name="Stud. Mycol.">
        <title>101 Dothideomycetes genomes: a test case for predicting lifestyles and emergence of pathogens.</title>
        <authorList>
            <person name="Haridas S."/>
            <person name="Albert R."/>
            <person name="Binder M."/>
            <person name="Bloem J."/>
            <person name="Labutti K."/>
            <person name="Salamov A."/>
            <person name="Andreopoulos B."/>
            <person name="Baker S."/>
            <person name="Barry K."/>
            <person name="Bills G."/>
            <person name="Bluhm B."/>
            <person name="Cannon C."/>
            <person name="Castanera R."/>
            <person name="Culley D."/>
            <person name="Daum C."/>
            <person name="Ezra D."/>
            <person name="Gonzalez J."/>
            <person name="Henrissat B."/>
            <person name="Kuo A."/>
            <person name="Liang C."/>
            <person name="Lipzen A."/>
            <person name="Lutzoni F."/>
            <person name="Magnuson J."/>
            <person name="Mondo S."/>
            <person name="Nolan M."/>
            <person name="Ohm R."/>
            <person name="Pangilinan J."/>
            <person name="Park H.-J."/>
            <person name="Ramirez L."/>
            <person name="Alfaro M."/>
            <person name="Sun H."/>
            <person name="Tritt A."/>
            <person name="Yoshinaga Y."/>
            <person name="Zwiers L.-H."/>
            <person name="Turgeon B."/>
            <person name="Goodwin S."/>
            <person name="Spatafora J."/>
            <person name="Crous P."/>
            <person name="Grigoriev I."/>
        </authorList>
    </citation>
    <scope>NUCLEOTIDE SEQUENCE</scope>
    <source>
        <strain evidence="5">CBS 113818</strain>
    </source>
</reference>
<evidence type="ECO:0000313" key="5">
    <source>
        <dbReference type="EMBL" id="KAF2833119.1"/>
    </source>
</evidence>
<feature type="domain" description="Inosine/uridine-preferring nucleoside hydrolase" evidence="4">
    <location>
        <begin position="6"/>
        <end position="391"/>
    </location>
</feature>
<proteinExistence type="inferred from homology"/>
<gene>
    <name evidence="5" type="ORF">CC86DRAFT_450917</name>
</gene>
<dbReference type="PANTHER" id="PTHR12304">
    <property type="entry name" value="INOSINE-URIDINE PREFERRING NUCLEOSIDE HYDROLASE"/>
    <property type="match status" value="1"/>
</dbReference>
<keyword evidence="3" id="KW-0326">Glycosidase</keyword>
<protein>
    <submittedName>
        <fullName evidence="5">Nucleoside hydrolase</fullName>
    </submittedName>
</protein>
<organism evidence="5 6">
    <name type="scientific">Ophiobolus disseminans</name>
    <dbReference type="NCBI Taxonomy" id="1469910"/>
    <lineage>
        <taxon>Eukaryota</taxon>
        <taxon>Fungi</taxon>
        <taxon>Dikarya</taxon>
        <taxon>Ascomycota</taxon>
        <taxon>Pezizomycotina</taxon>
        <taxon>Dothideomycetes</taxon>
        <taxon>Pleosporomycetidae</taxon>
        <taxon>Pleosporales</taxon>
        <taxon>Pleosporineae</taxon>
        <taxon>Phaeosphaeriaceae</taxon>
        <taxon>Ophiobolus</taxon>
    </lineage>
</organism>
<dbReference type="Proteomes" id="UP000799424">
    <property type="component" value="Unassembled WGS sequence"/>
</dbReference>
<dbReference type="EMBL" id="MU006216">
    <property type="protein sequence ID" value="KAF2833119.1"/>
    <property type="molecule type" value="Genomic_DNA"/>
</dbReference>
<dbReference type="PANTHER" id="PTHR12304:SF56">
    <property type="entry name" value="HYDROLASE, PUTATIVE (AFU_ORTHOLOGUE AFUA_1G11790)-RELATED"/>
    <property type="match status" value="1"/>
</dbReference>
<evidence type="ECO:0000256" key="1">
    <source>
        <dbReference type="ARBA" id="ARBA00009176"/>
    </source>
</evidence>
<dbReference type="SUPFAM" id="SSF53590">
    <property type="entry name" value="Nucleoside hydrolase"/>
    <property type="match status" value="1"/>
</dbReference>
<dbReference type="InterPro" id="IPR036452">
    <property type="entry name" value="Ribo_hydro-like"/>
</dbReference>
<keyword evidence="2 5" id="KW-0378">Hydrolase</keyword>
<evidence type="ECO:0000256" key="2">
    <source>
        <dbReference type="ARBA" id="ARBA00022801"/>
    </source>
</evidence>
<accession>A0A6A7AKC4</accession>
<dbReference type="GO" id="GO:0006152">
    <property type="term" value="P:purine nucleoside catabolic process"/>
    <property type="evidence" value="ECO:0007669"/>
    <property type="project" value="TreeGrafter"/>
</dbReference>